<dbReference type="EMBL" id="SMTF01000009">
    <property type="protein sequence ID" value="TDK23204.1"/>
    <property type="molecule type" value="Genomic_DNA"/>
</dbReference>
<evidence type="ECO:0000256" key="6">
    <source>
        <dbReference type="ARBA" id="ARBA00023196"/>
    </source>
</evidence>
<keyword evidence="10" id="KW-1185">Reference proteome</keyword>
<evidence type="ECO:0000256" key="8">
    <source>
        <dbReference type="HAMAP-Rule" id="MF_01416"/>
    </source>
</evidence>
<evidence type="ECO:0000313" key="9">
    <source>
        <dbReference type="EMBL" id="TDK23204.1"/>
    </source>
</evidence>
<dbReference type="NCBIfam" id="TIGR01145">
    <property type="entry name" value="ATP_synt_delta"/>
    <property type="match status" value="1"/>
</dbReference>
<keyword evidence="4 8" id="KW-0406">Ion transport</keyword>
<dbReference type="Pfam" id="PF00213">
    <property type="entry name" value="OSCP"/>
    <property type="match status" value="1"/>
</dbReference>
<organism evidence="9 10">
    <name type="scientific">Luteimonas aestuarii</name>
    <dbReference type="NCBI Taxonomy" id="453837"/>
    <lineage>
        <taxon>Bacteria</taxon>
        <taxon>Pseudomonadati</taxon>
        <taxon>Pseudomonadota</taxon>
        <taxon>Gammaproteobacteria</taxon>
        <taxon>Lysobacterales</taxon>
        <taxon>Lysobacteraceae</taxon>
        <taxon>Luteimonas</taxon>
    </lineage>
</organism>
<dbReference type="InterPro" id="IPR000711">
    <property type="entry name" value="ATPase_OSCP/dsu"/>
</dbReference>
<comment type="function">
    <text evidence="8">F(1)F(0) ATP synthase produces ATP from ADP in the presence of a proton or sodium gradient. F-type ATPases consist of two structural domains, F(1) containing the extramembraneous catalytic core and F(0) containing the membrane proton channel, linked together by a central stalk and a peripheral stalk. During catalysis, ATP synthesis in the catalytic domain of F(1) is coupled via a rotary mechanism of the central stalk subunits to proton translocation.</text>
</comment>
<evidence type="ECO:0000256" key="7">
    <source>
        <dbReference type="ARBA" id="ARBA00023310"/>
    </source>
</evidence>
<dbReference type="GO" id="GO:0046933">
    <property type="term" value="F:proton-transporting ATP synthase activity, rotational mechanism"/>
    <property type="evidence" value="ECO:0007669"/>
    <property type="project" value="UniProtKB-UniRule"/>
</dbReference>
<comment type="caution">
    <text evidence="9">The sequence shown here is derived from an EMBL/GenBank/DDBJ whole genome shotgun (WGS) entry which is preliminary data.</text>
</comment>
<dbReference type="HAMAP" id="MF_01416">
    <property type="entry name" value="ATP_synth_delta_bact"/>
    <property type="match status" value="1"/>
</dbReference>
<dbReference type="Proteomes" id="UP000294796">
    <property type="component" value="Unassembled WGS sequence"/>
</dbReference>
<comment type="similarity">
    <text evidence="8">Belongs to the ATPase delta chain family.</text>
</comment>
<evidence type="ECO:0000256" key="3">
    <source>
        <dbReference type="ARBA" id="ARBA00022781"/>
    </source>
</evidence>
<keyword evidence="7 8" id="KW-0066">ATP synthesis</keyword>
<dbReference type="RefSeq" id="WP_133322196.1">
    <property type="nucleotide sequence ID" value="NZ_SMTF01000009.1"/>
</dbReference>
<accession>A0A4R5TPT3</accession>
<evidence type="ECO:0000256" key="5">
    <source>
        <dbReference type="ARBA" id="ARBA00023136"/>
    </source>
</evidence>
<keyword evidence="6 8" id="KW-0139">CF(1)</keyword>
<dbReference type="Gene3D" id="1.10.520.20">
    <property type="entry name" value="N-terminal domain of the delta subunit of the F1F0-ATP synthase"/>
    <property type="match status" value="1"/>
</dbReference>
<reference evidence="9 10" key="1">
    <citation type="submission" date="2019-03" db="EMBL/GenBank/DDBJ databases">
        <title>Luteimonas zhaokaii sp.nov., isolated from the rectal contents of Plateau pika in Yushu, Qinghai Province, China.</title>
        <authorList>
            <person name="Zhang G."/>
        </authorList>
    </citation>
    <scope>NUCLEOTIDE SEQUENCE [LARGE SCALE GENOMIC DNA]</scope>
    <source>
        <strain evidence="9 10">B9</strain>
    </source>
</reference>
<dbReference type="SUPFAM" id="SSF47928">
    <property type="entry name" value="N-terminal domain of the delta subunit of the F1F0-ATP synthase"/>
    <property type="match status" value="1"/>
</dbReference>
<dbReference type="NCBIfam" id="NF004402">
    <property type="entry name" value="PRK05758.2-2"/>
    <property type="match status" value="1"/>
</dbReference>
<evidence type="ECO:0000256" key="2">
    <source>
        <dbReference type="ARBA" id="ARBA00022448"/>
    </source>
</evidence>
<keyword evidence="5 8" id="KW-0472">Membrane</keyword>
<keyword evidence="8" id="KW-1003">Cell membrane</keyword>
<comment type="function">
    <text evidence="8">This protein is part of the stalk that links CF(0) to CF(1). It either transmits conformational changes from CF(0) to CF(1) or is implicated in proton conduction.</text>
</comment>
<dbReference type="PANTHER" id="PTHR11910">
    <property type="entry name" value="ATP SYNTHASE DELTA CHAIN"/>
    <property type="match status" value="1"/>
</dbReference>
<keyword evidence="3 8" id="KW-0375">Hydrogen ion transport</keyword>
<dbReference type="OrthoDB" id="9816221at2"/>
<dbReference type="AlphaFoldDB" id="A0A4R5TPT3"/>
<dbReference type="GO" id="GO:0045259">
    <property type="term" value="C:proton-transporting ATP synthase complex"/>
    <property type="evidence" value="ECO:0007669"/>
    <property type="project" value="UniProtKB-KW"/>
</dbReference>
<comment type="subcellular location">
    <subcellularLocation>
        <location evidence="8">Cell membrane</location>
        <topology evidence="8">Peripheral membrane protein</topology>
    </subcellularLocation>
    <subcellularLocation>
        <location evidence="1">Membrane</location>
    </subcellularLocation>
</comment>
<dbReference type="GO" id="GO:0005886">
    <property type="term" value="C:plasma membrane"/>
    <property type="evidence" value="ECO:0007669"/>
    <property type="project" value="UniProtKB-SubCell"/>
</dbReference>
<keyword evidence="2 8" id="KW-0813">Transport</keyword>
<name>A0A4R5TPT3_9GAMM</name>
<dbReference type="PRINTS" id="PR00125">
    <property type="entry name" value="ATPASEDELTA"/>
</dbReference>
<evidence type="ECO:0000256" key="4">
    <source>
        <dbReference type="ARBA" id="ARBA00023065"/>
    </source>
</evidence>
<protein>
    <recommendedName>
        <fullName evidence="8">ATP synthase subunit delta</fullName>
    </recommendedName>
    <alternativeName>
        <fullName evidence="8">ATP synthase F(1) sector subunit delta</fullName>
    </alternativeName>
    <alternativeName>
        <fullName evidence="8">F-type ATPase subunit delta</fullName>
        <shortName evidence="8">F-ATPase subunit delta</shortName>
    </alternativeName>
</protein>
<gene>
    <name evidence="8" type="primary">atpH</name>
    <name evidence="9" type="ORF">E2F46_11325</name>
</gene>
<evidence type="ECO:0000256" key="1">
    <source>
        <dbReference type="ARBA" id="ARBA00004370"/>
    </source>
</evidence>
<evidence type="ECO:0000313" key="10">
    <source>
        <dbReference type="Proteomes" id="UP000294796"/>
    </source>
</evidence>
<dbReference type="InterPro" id="IPR026015">
    <property type="entry name" value="ATP_synth_OSCP/delta_N_sf"/>
</dbReference>
<sequence length="175" mass="17998">MSQALTLARPYARAAFGLARDAGAFAGWSDALGFAARVAADPQAAALLGHPALGRDDAVALLAVDAAPQAFNDFLALLADNRRLALLPEIAGLYEELRAEAEHVVKAKVTSASALPAAELDGIKAALKKRFGREVEVEAAIDESLIGGAVIAAGDTVIDGSLRGKLSRLQSALAN</sequence>
<proteinExistence type="inferred from homology"/>